<feature type="transmembrane region" description="Helical" evidence="7">
    <location>
        <begin position="218"/>
        <end position="240"/>
    </location>
</feature>
<evidence type="ECO:0000256" key="2">
    <source>
        <dbReference type="ARBA" id="ARBA00022475"/>
    </source>
</evidence>
<keyword evidence="5 7" id="KW-1133">Transmembrane helix</keyword>
<dbReference type="Proteomes" id="UP001595840">
    <property type="component" value="Unassembled WGS sequence"/>
</dbReference>
<comment type="caution">
    <text evidence="9">The sequence shown here is derived from an EMBL/GenBank/DDBJ whole genome shotgun (WGS) entry which is preliminary data.</text>
</comment>
<feature type="transmembrane region" description="Helical" evidence="7">
    <location>
        <begin position="6"/>
        <end position="36"/>
    </location>
</feature>
<dbReference type="NCBIfam" id="TIGR00786">
    <property type="entry name" value="dctM"/>
    <property type="match status" value="1"/>
</dbReference>
<feature type="transmembrane region" description="Helical" evidence="7">
    <location>
        <begin position="98"/>
        <end position="127"/>
    </location>
</feature>
<accession>A0ABV8V2F1</accession>
<keyword evidence="2" id="KW-1003">Cell membrane</keyword>
<feature type="transmembrane region" description="Helical" evidence="7">
    <location>
        <begin position="276"/>
        <end position="298"/>
    </location>
</feature>
<feature type="transmembrane region" description="Helical" evidence="7">
    <location>
        <begin position="139"/>
        <end position="166"/>
    </location>
</feature>
<comment type="function">
    <text evidence="7">Part of the tripartite ATP-independent periplasmic (TRAP) transport system.</text>
</comment>
<dbReference type="EMBL" id="JBHSCX010000003">
    <property type="protein sequence ID" value="MFC4361649.1"/>
    <property type="molecule type" value="Genomic_DNA"/>
</dbReference>
<evidence type="ECO:0000313" key="10">
    <source>
        <dbReference type="Proteomes" id="UP001595840"/>
    </source>
</evidence>
<reference evidence="10" key="1">
    <citation type="journal article" date="2019" name="Int. J. Syst. Evol. Microbiol.">
        <title>The Global Catalogue of Microorganisms (GCM) 10K type strain sequencing project: providing services to taxonomists for standard genome sequencing and annotation.</title>
        <authorList>
            <consortium name="The Broad Institute Genomics Platform"/>
            <consortium name="The Broad Institute Genome Sequencing Center for Infectious Disease"/>
            <person name="Wu L."/>
            <person name="Ma J."/>
        </authorList>
    </citation>
    <scope>NUCLEOTIDE SEQUENCE [LARGE SCALE GENOMIC DNA]</scope>
    <source>
        <strain evidence="10">CECT 8570</strain>
    </source>
</reference>
<comment type="subunit">
    <text evidence="7">The complex comprises the extracytoplasmic solute receptor protein and the two transmembrane proteins.</text>
</comment>
<dbReference type="InterPro" id="IPR010656">
    <property type="entry name" value="DctM"/>
</dbReference>
<dbReference type="RefSeq" id="WP_290259411.1">
    <property type="nucleotide sequence ID" value="NZ_JAUFQG010000004.1"/>
</dbReference>
<name>A0ABV8V2F1_9GAMM</name>
<dbReference type="InterPro" id="IPR004681">
    <property type="entry name" value="TRAP_DctM"/>
</dbReference>
<comment type="similarity">
    <text evidence="7">Belongs to the TRAP transporter large permease family.</text>
</comment>
<dbReference type="PIRSF" id="PIRSF006066">
    <property type="entry name" value="HI0050"/>
    <property type="match status" value="1"/>
</dbReference>
<evidence type="ECO:0000313" key="9">
    <source>
        <dbReference type="EMBL" id="MFC4361649.1"/>
    </source>
</evidence>
<protein>
    <recommendedName>
        <fullName evidence="7">TRAP transporter large permease protein</fullName>
    </recommendedName>
</protein>
<keyword evidence="3 7" id="KW-0997">Cell inner membrane</keyword>
<evidence type="ECO:0000256" key="5">
    <source>
        <dbReference type="ARBA" id="ARBA00022989"/>
    </source>
</evidence>
<dbReference type="Pfam" id="PF06808">
    <property type="entry name" value="DctM"/>
    <property type="match status" value="1"/>
</dbReference>
<feature type="transmembrane region" description="Helical" evidence="7">
    <location>
        <begin position="402"/>
        <end position="422"/>
    </location>
</feature>
<feature type="transmembrane region" description="Helical" evidence="7">
    <location>
        <begin position="172"/>
        <end position="198"/>
    </location>
</feature>
<feature type="transmembrane region" description="Helical" evidence="7">
    <location>
        <begin position="318"/>
        <end position="334"/>
    </location>
</feature>
<organism evidence="9 10">
    <name type="scientific">Simiduia curdlanivorans</name>
    <dbReference type="NCBI Taxonomy" id="1492769"/>
    <lineage>
        <taxon>Bacteria</taxon>
        <taxon>Pseudomonadati</taxon>
        <taxon>Pseudomonadota</taxon>
        <taxon>Gammaproteobacteria</taxon>
        <taxon>Cellvibrionales</taxon>
        <taxon>Cellvibrionaceae</taxon>
        <taxon>Simiduia</taxon>
    </lineage>
</organism>
<evidence type="ECO:0000256" key="3">
    <source>
        <dbReference type="ARBA" id="ARBA00022519"/>
    </source>
</evidence>
<feature type="transmembrane region" description="Helical" evidence="7">
    <location>
        <begin position="57"/>
        <end position="78"/>
    </location>
</feature>
<feature type="transmembrane region" description="Helical" evidence="7">
    <location>
        <begin position="246"/>
        <end position="264"/>
    </location>
</feature>
<evidence type="ECO:0000259" key="8">
    <source>
        <dbReference type="Pfam" id="PF06808"/>
    </source>
</evidence>
<evidence type="ECO:0000256" key="7">
    <source>
        <dbReference type="RuleBase" id="RU369079"/>
    </source>
</evidence>
<evidence type="ECO:0000256" key="4">
    <source>
        <dbReference type="ARBA" id="ARBA00022692"/>
    </source>
</evidence>
<feature type="transmembrane region" description="Helical" evidence="7">
    <location>
        <begin position="366"/>
        <end position="390"/>
    </location>
</feature>
<evidence type="ECO:0000256" key="1">
    <source>
        <dbReference type="ARBA" id="ARBA00004429"/>
    </source>
</evidence>
<gene>
    <name evidence="9" type="ORF">ACFOX3_05000</name>
</gene>
<proteinExistence type="inferred from homology"/>
<evidence type="ECO:0000256" key="6">
    <source>
        <dbReference type="ARBA" id="ARBA00023136"/>
    </source>
</evidence>
<keyword evidence="6 7" id="KW-0472">Membrane</keyword>
<keyword evidence="4 7" id="KW-0812">Transmembrane</keyword>
<comment type="subcellular location">
    <subcellularLocation>
        <location evidence="1 7">Cell inner membrane</location>
        <topology evidence="1 7">Multi-pass membrane protein</topology>
    </subcellularLocation>
</comment>
<dbReference type="PANTHER" id="PTHR33362">
    <property type="entry name" value="SIALIC ACID TRAP TRANSPORTER PERMEASE PROTEIN SIAT-RELATED"/>
    <property type="match status" value="1"/>
</dbReference>
<sequence>MGLTTLLLIAVFLILLLINVPIAIAIGLATLAALLASIDALPAVTTIAQRLSAGIDSFALLAIPFFILSGYLMGQGGIARRLIDFALAIVGRLPGGLALVNIIACALFGAISGSAVAATSAIGGFMIPAMNKEGYPKAFNTAVTVTASTTGMLIPPSNILIVYSLASGGVSIAALFIAGYLPGILVALLLMAAALFYVKRMGIKPRASVVLVSLSQGFFGAIPSLLLIFLVIGGIILGWFTPTEAGAIAVLYSLLLSVGIYREIRIKDLPELLRKSVNTTAIVMLLIGASAAMSWLLSYATIPQQISAALLSVTDNETVILLIINLLLLVIGTFMDMTPAVLIFTPILLPVAETLGMSPLHFGIMMILNLSIGLCTPPVGSVLFVGCSIGKTSIADMLKPMLPLYIAMLVALALVTLVPAISEWLPTLLGLI</sequence>
<keyword evidence="7" id="KW-0813">Transport</keyword>
<feature type="transmembrane region" description="Helical" evidence="7">
    <location>
        <begin position="341"/>
        <end position="360"/>
    </location>
</feature>
<dbReference type="PANTHER" id="PTHR33362:SF2">
    <property type="entry name" value="TRAP TRANSPORTER LARGE PERMEASE PROTEIN"/>
    <property type="match status" value="1"/>
</dbReference>
<feature type="domain" description="TRAP C4-dicarboxylate transport system permease DctM subunit" evidence="8">
    <location>
        <begin position="10"/>
        <end position="421"/>
    </location>
</feature>
<keyword evidence="10" id="KW-1185">Reference proteome</keyword>